<name>A0ABY4IT18_9MICO</name>
<dbReference type="SUPFAM" id="SSF54427">
    <property type="entry name" value="NTF2-like"/>
    <property type="match status" value="1"/>
</dbReference>
<feature type="domain" description="YchJ-like middle NTF2-like" evidence="1">
    <location>
        <begin position="44"/>
        <end position="138"/>
    </location>
</feature>
<dbReference type="EMBL" id="CP078077">
    <property type="protein sequence ID" value="UPL15772.1"/>
    <property type="molecule type" value="Genomic_DNA"/>
</dbReference>
<sequence length="141" mass="15716">MTPEAEMAPHDAAITDSARCPCGSGDLFGGCCGPILRAETTAPTAERLMRSRYTAFVIGDVAHLRATWHASTRPASIEIEPDLRWRRLVVLDREAGGPFDRAGVVEFAAHWLQDGARGVLHERSRFVREERRWLYVDGDLL</sequence>
<organism evidence="2 3">
    <name type="scientific">Microbacterium galbinum</name>
    <dbReference type="NCBI Taxonomy" id="2851646"/>
    <lineage>
        <taxon>Bacteria</taxon>
        <taxon>Bacillati</taxon>
        <taxon>Actinomycetota</taxon>
        <taxon>Actinomycetes</taxon>
        <taxon>Micrococcales</taxon>
        <taxon>Microbacteriaceae</taxon>
        <taxon>Microbacterium</taxon>
    </lineage>
</organism>
<reference evidence="2 3" key="1">
    <citation type="submission" date="2021-06" db="EMBL/GenBank/DDBJ databases">
        <title>Genome-based taxonomic framework of Microbacterium strains isolated from marine environment, the description of four new species and reclassification of four preexisting species.</title>
        <authorList>
            <person name="Lee S.D."/>
            <person name="Kim S.-M."/>
            <person name="Byeon Y.-S."/>
            <person name="Yang H.L."/>
            <person name="Kim I.S."/>
        </authorList>
    </citation>
    <scope>NUCLEOTIDE SEQUENCE [LARGE SCALE GENOMIC DNA]</scope>
    <source>
        <strain evidence="2 3">SSW1-36</strain>
    </source>
</reference>
<protein>
    <recommendedName>
        <fullName evidence="1">YchJ-like middle NTF2-like domain-containing protein</fullName>
    </recommendedName>
</protein>
<dbReference type="Proteomes" id="UP000831963">
    <property type="component" value="Chromosome"/>
</dbReference>
<dbReference type="InterPro" id="IPR032710">
    <property type="entry name" value="NTF2-like_dom_sf"/>
</dbReference>
<dbReference type="Pfam" id="PF17775">
    <property type="entry name" value="YchJ_M-like"/>
    <property type="match status" value="1"/>
</dbReference>
<dbReference type="Gene3D" id="3.10.450.50">
    <property type="match status" value="1"/>
</dbReference>
<keyword evidence="3" id="KW-1185">Reference proteome</keyword>
<evidence type="ECO:0000259" key="1">
    <source>
        <dbReference type="Pfam" id="PF17775"/>
    </source>
</evidence>
<dbReference type="RefSeq" id="WP_247956266.1">
    <property type="nucleotide sequence ID" value="NZ_CP078077.1"/>
</dbReference>
<gene>
    <name evidence="2" type="ORF">KV396_15375</name>
</gene>
<evidence type="ECO:0000313" key="3">
    <source>
        <dbReference type="Proteomes" id="UP000831963"/>
    </source>
</evidence>
<evidence type="ECO:0000313" key="2">
    <source>
        <dbReference type="EMBL" id="UPL15772.1"/>
    </source>
</evidence>
<dbReference type="InterPro" id="IPR048469">
    <property type="entry name" value="YchJ-like_M"/>
</dbReference>
<proteinExistence type="predicted"/>
<accession>A0ABY4IT18</accession>